<feature type="domain" description="Response regulatory" evidence="8">
    <location>
        <begin position="2"/>
        <end position="113"/>
    </location>
</feature>
<dbReference type="InterPro" id="IPR011006">
    <property type="entry name" value="CheY-like_superfamily"/>
</dbReference>
<keyword evidence="4" id="KW-0804">Transcription</keyword>
<comment type="caution">
    <text evidence="6">Lacks conserved residue(s) required for the propagation of feature annotation.</text>
</comment>
<reference evidence="11" key="1">
    <citation type="submission" date="2023-07" db="EMBL/GenBank/DDBJ databases">
        <title>30 novel species of actinomycetes from the DSMZ collection.</title>
        <authorList>
            <person name="Nouioui I."/>
        </authorList>
    </citation>
    <scope>NUCLEOTIDE SEQUENCE [LARGE SCALE GENOMIC DNA]</scope>
    <source>
        <strain evidence="11">DSM 41770</strain>
    </source>
</reference>
<organism evidence="10 11">
    <name type="scientific">Streptomyces salyersiae</name>
    <dbReference type="NCBI Taxonomy" id="3075530"/>
    <lineage>
        <taxon>Bacteria</taxon>
        <taxon>Bacillati</taxon>
        <taxon>Actinomycetota</taxon>
        <taxon>Actinomycetes</taxon>
        <taxon>Kitasatosporales</taxon>
        <taxon>Streptomycetaceae</taxon>
        <taxon>Streptomyces</taxon>
    </lineage>
</organism>
<keyword evidence="11" id="KW-1185">Reference proteome</keyword>
<dbReference type="InterPro" id="IPR016032">
    <property type="entry name" value="Sig_transdc_resp-reg_C-effctor"/>
</dbReference>
<evidence type="ECO:0000256" key="6">
    <source>
        <dbReference type="PROSITE-ProRule" id="PRU00169"/>
    </source>
</evidence>
<keyword evidence="2" id="KW-0805">Transcription regulation</keyword>
<dbReference type="SUPFAM" id="SSF52172">
    <property type="entry name" value="CheY-like"/>
    <property type="match status" value="1"/>
</dbReference>
<keyword evidence="3 7" id="KW-0238">DNA-binding</keyword>
<evidence type="ECO:0000256" key="7">
    <source>
        <dbReference type="PROSITE-ProRule" id="PRU01091"/>
    </source>
</evidence>
<accession>A0ABU2RQ13</accession>
<evidence type="ECO:0000313" key="10">
    <source>
        <dbReference type="EMBL" id="MDT0430607.1"/>
    </source>
</evidence>
<gene>
    <name evidence="10" type="ORF">RM649_23525</name>
</gene>
<dbReference type="CDD" id="cd00383">
    <property type="entry name" value="trans_reg_C"/>
    <property type="match status" value="1"/>
</dbReference>
<keyword evidence="1" id="KW-0597">Phosphoprotein</keyword>
<evidence type="ECO:0000259" key="9">
    <source>
        <dbReference type="PROSITE" id="PS51755"/>
    </source>
</evidence>
<evidence type="ECO:0000313" key="11">
    <source>
        <dbReference type="Proteomes" id="UP001183777"/>
    </source>
</evidence>
<sequence>MNVLIVDDNDEAAELLEQALGSHGYATRRVSTGGAALRELSGAALVLLALGLPDLAGHEVCRRIRESSSVPVIVMSDDGSELDRVLALHMGADDIVRRPDGHYELLARIQALMRRSASCAVCAARRATHTGTGAVRDAEHAPPPTRTVVTQALRVGELRLDPAARLVLLGGREVRVTRREFDLLAALVANPGVVLERRDIISRVWGENWFGSTRTIDVHVGSLRGKLGCPEWIQTVRGVGYKLTAPGPRAD</sequence>
<evidence type="ECO:0000256" key="3">
    <source>
        <dbReference type="ARBA" id="ARBA00023125"/>
    </source>
</evidence>
<name>A0ABU2RQ13_9ACTN</name>
<dbReference type="PROSITE" id="PS51755">
    <property type="entry name" value="OMPR_PHOB"/>
    <property type="match status" value="1"/>
</dbReference>
<dbReference type="Pfam" id="PF00486">
    <property type="entry name" value="Trans_reg_C"/>
    <property type="match status" value="1"/>
</dbReference>
<dbReference type="PANTHER" id="PTHR48111:SF72">
    <property type="entry name" value="SENSORY TRANSDUCTION PROTEIN REGX3"/>
    <property type="match status" value="1"/>
</dbReference>
<protein>
    <recommendedName>
        <fullName evidence="5">Sensory transduction protein RegX3</fullName>
    </recommendedName>
</protein>
<dbReference type="PANTHER" id="PTHR48111">
    <property type="entry name" value="REGULATOR OF RPOS"/>
    <property type="match status" value="1"/>
</dbReference>
<evidence type="ECO:0000256" key="2">
    <source>
        <dbReference type="ARBA" id="ARBA00023015"/>
    </source>
</evidence>
<dbReference type="Proteomes" id="UP001183777">
    <property type="component" value="Unassembled WGS sequence"/>
</dbReference>
<evidence type="ECO:0000256" key="4">
    <source>
        <dbReference type="ARBA" id="ARBA00023163"/>
    </source>
</evidence>
<dbReference type="InterPro" id="IPR001789">
    <property type="entry name" value="Sig_transdc_resp-reg_receiver"/>
</dbReference>
<dbReference type="Gene3D" id="1.10.10.10">
    <property type="entry name" value="Winged helix-like DNA-binding domain superfamily/Winged helix DNA-binding domain"/>
    <property type="match status" value="1"/>
</dbReference>
<dbReference type="SMART" id="SM00448">
    <property type="entry name" value="REC"/>
    <property type="match status" value="1"/>
</dbReference>
<evidence type="ECO:0000256" key="1">
    <source>
        <dbReference type="ARBA" id="ARBA00022553"/>
    </source>
</evidence>
<feature type="DNA-binding region" description="OmpR/PhoB-type" evidence="7">
    <location>
        <begin position="150"/>
        <end position="245"/>
    </location>
</feature>
<dbReference type="Gene3D" id="3.40.50.2300">
    <property type="match status" value="1"/>
</dbReference>
<dbReference type="Pfam" id="PF00072">
    <property type="entry name" value="Response_reg"/>
    <property type="match status" value="1"/>
</dbReference>
<dbReference type="InterPro" id="IPR039420">
    <property type="entry name" value="WalR-like"/>
</dbReference>
<dbReference type="InterPro" id="IPR036388">
    <property type="entry name" value="WH-like_DNA-bd_sf"/>
</dbReference>
<dbReference type="PROSITE" id="PS50110">
    <property type="entry name" value="RESPONSE_REGULATORY"/>
    <property type="match status" value="1"/>
</dbReference>
<proteinExistence type="predicted"/>
<dbReference type="EMBL" id="JAVREX010000011">
    <property type="protein sequence ID" value="MDT0430607.1"/>
    <property type="molecule type" value="Genomic_DNA"/>
</dbReference>
<dbReference type="SMART" id="SM00862">
    <property type="entry name" value="Trans_reg_C"/>
    <property type="match status" value="1"/>
</dbReference>
<dbReference type="RefSeq" id="WP_200695130.1">
    <property type="nucleotide sequence ID" value="NZ_JAVREX010000011.1"/>
</dbReference>
<evidence type="ECO:0000256" key="5">
    <source>
        <dbReference type="ARBA" id="ARBA00041201"/>
    </source>
</evidence>
<comment type="caution">
    <text evidence="10">The sequence shown here is derived from an EMBL/GenBank/DDBJ whole genome shotgun (WGS) entry which is preliminary data.</text>
</comment>
<dbReference type="InterPro" id="IPR001867">
    <property type="entry name" value="OmpR/PhoB-type_DNA-bd"/>
</dbReference>
<feature type="domain" description="OmpR/PhoB-type" evidence="9">
    <location>
        <begin position="150"/>
        <end position="245"/>
    </location>
</feature>
<evidence type="ECO:0000259" key="8">
    <source>
        <dbReference type="PROSITE" id="PS50110"/>
    </source>
</evidence>
<dbReference type="SUPFAM" id="SSF46894">
    <property type="entry name" value="C-terminal effector domain of the bipartite response regulators"/>
    <property type="match status" value="1"/>
</dbReference>